<dbReference type="CDD" id="cd00449">
    <property type="entry name" value="PLPDE_IV"/>
    <property type="match status" value="1"/>
</dbReference>
<evidence type="ECO:0000256" key="4">
    <source>
        <dbReference type="RuleBase" id="RU004106"/>
    </source>
</evidence>
<name>Q97GY9_CLOAB</name>
<evidence type="ECO:0000313" key="7">
    <source>
        <dbReference type="Proteomes" id="UP000000814"/>
    </source>
</evidence>
<dbReference type="Gene3D" id="3.30.470.10">
    <property type="match status" value="1"/>
</dbReference>
<evidence type="ECO:0000256" key="2">
    <source>
        <dbReference type="ARBA" id="ARBA00009320"/>
    </source>
</evidence>
<dbReference type="EMBL" id="AE001437">
    <property type="protein sequence ID" value="AAK80183.1"/>
    <property type="molecule type" value="Genomic_DNA"/>
</dbReference>
<dbReference type="FunFam" id="3.20.10.10:FF:000002">
    <property type="entry name" value="D-alanine aminotransferase"/>
    <property type="match status" value="1"/>
</dbReference>
<protein>
    <submittedName>
        <fullName evidence="6">Enzyme of ILVE/PABC family (Branched-chain amino acid aminotransferase/4-amino-4-deoxychorismate lyase)</fullName>
    </submittedName>
</protein>
<dbReference type="Proteomes" id="UP000000814">
    <property type="component" value="Chromosome"/>
</dbReference>
<comment type="similarity">
    <text evidence="2 4">Belongs to the class-IV pyridoxal-phosphate-dependent aminotransferase family.</text>
</comment>
<dbReference type="GO" id="GO:0016829">
    <property type="term" value="F:lyase activity"/>
    <property type="evidence" value="ECO:0007669"/>
    <property type="project" value="UniProtKB-KW"/>
</dbReference>
<dbReference type="DNASU" id="1118409"/>
<dbReference type="OrthoDB" id="9805628at2"/>
<dbReference type="AlphaFoldDB" id="Q97GY9"/>
<evidence type="ECO:0000256" key="5">
    <source>
        <dbReference type="RuleBase" id="RU004516"/>
    </source>
</evidence>
<dbReference type="InterPro" id="IPR043131">
    <property type="entry name" value="BCAT-like_N"/>
</dbReference>
<accession>Q97GY9</accession>
<gene>
    <name evidence="6" type="ordered locus">CA_C2226</name>
</gene>
<dbReference type="PANTHER" id="PTHR42743:SF11">
    <property type="entry name" value="AMINODEOXYCHORISMATE LYASE"/>
    <property type="match status" value="1"/>
</dbReference>
<keyword evidence="6" id="KW-0456">Lyase</keyword>
<dbReference type="InterPro" id="IPR018300">
    <property type="entry name" value="Aminotrans_IV_CS"/>
</dbReference>
<dbReference type="PANTHER" id="PTHR42743">
    <property type="entry name" value="AMINO-ACID AMINOTRANSFERASE"/>
    <property type="match status" value="1"/>
</dbReference>
<dbReference type="KEGG" id="cac:CA_C2226"/>
<dbReference type="GO" id="GO:0008652">
    <property type="term" value="P:amino acid biosynthetic process"/>
    <property type="evidence" value="ECO:0007669"/>
    <property type="project" value="UniProtKB-ARBA"/>
</dbReference>
<dbReference type="GO" id="GO:0046394">
    <property type="term" value="P:carboxylic acid biosynthetic process"/>
    <property type="evidence" value="ECO:0007669"/>
    <property type="project" value="UniProtKB-ARBA"/>
</dbReference>
<dbReference type="InterPro" id="IPR050571">
    <property type="entry name" value="Class-IV_PLP-Dep_Aminotrnsfr"/>
</dbReference>
<dbReference type="PATRIC" id="fig|272562.8.peg.2427"/>
<evidence type="ECO:0000313" key="6">
    <source>
        <dbReference type="EMBL" id="AAK80183.1"/>
    </source>
</evidence>
<keyword evidence="3 5" id="KW-0663">Pyridoxal phosphate</keyword>
<dbReference type="STRING" id="272562.CA_C2226"/>
<dbReference type="SUPFAM" id="SSF56752">
    <property type="entry name" value="D-aminoacid aminotransferase-like PLP-dependent enzymes"/>
    <property type="match status" value="1"/>
</dbReference>
<evidence type="ECO:0000256" key="1">
    <source>
        <dbReference type="ARBA" id="ARBA00001933"/>
    </source>
</evidence>
<reference evidence="6 7" key="1">
    <citation type="journal article" date="2001" name="J. Bacteriol.">
        <title>Genome sequence and comparative analysis of the solvent-producing bacterium Clostridium acetobutylicum.</title>
        <authorList>
            <person name="Nolling J."/>
            <person name="Breton G."/>
            <person name="Omelchenko M.V."/>
            <person name="Makarova K.S."/>
            <person name="Zeng Q."/>
            <person name="Gibson R."/>
            <person name="Lee H.M."/>
            <person name="Dubois J."/>
            <person name="Qiu D."/>
            <person name="Hitti J."/>
            <person name="Wolf Y.I."/>
            <person name="Tatusov R.L."/>
            <person name="Sabathe F."/>
            <person name="Doucette-Stamm L."/>
            <person name="Soucaille P."/>
            <person name="Daly M.J."/>
            <person name="Bennett G.N."/>
            <person name="Koonin E.V."/>
            <person name="Smith D.R."/>
        </authorList>
    </citation>
    <scope>NUCLEOTIDE SEQUENCE [LARGE SCALE GENOMIC DNA]</scope>
    <source>
        <strain evidence="7">ATCC 824 / DSM 792 / JCM 1419 / LMG 5710 / VKM B-1787</strain>
    </source>
</reference>
<dbReference type="GO" id="GO:0005829">
    <property type="term" value="C:cytosol"/>
    <property type="evidence" value="ECO:0007669"/>
    <property type="project" value="TreeGrafter"/>
</dbReference>
<keyword evidence="6" id="KW-0032">Aminotransferase</keyword>
<dbReference type="Pfam" id="PF01063">
    <property type="entry name" value="Aminotran_4"/>
    <property type="match status" value="1"/>
</dbReference>
<proteinExistence type="inferred from homology"/>
<dbReference type="HOGENOM" id="CLU_020844_4_2_9"/>
<dbReference type="PIR" id="D97174">
    <property type="entry name" value="D97174"/>
</dbReference>
<dbReference type="InterPro" id="IPR043132">
    <property type="entry name" value="BCAT-like_C"/>
</dbReference>
<dbReference type="eggNOG" id="COG0115">
    <property type="taxonomic scope" value="Bacteria"/>
</dbReference>
<organism evidence="6 7">
    <name type="scientific">Clostridium acetobutylicum (strain ATCC 824 / DSM 792 / JCM 1419 / IAM 19013 / LMG 5710 / NBRC 13948 / NRRL B-527 / VKM B-1787 / 2291 / W)</name>
    <dbReference type="NCBI Taxonomy" id="272562"/>
    <lineage>
        <taxon>Bacteria</taxon>
        <taxon>Bacillati</taxon>
        <taxon>Bacillota</taxon>
        <taxon>Clostridia</taxon>
        <taxon>Eubacteriales</taxon>
        <taxon>Clostridiaceae</taxon>
        <taxon>Clostridium</taxon>
    </lineage>
</organism>
<dbReference type="Gene3D" id="3.20.10.10">
    <property type="entry name" value="D-amino Acid Aminotransferase, subunit A, domain 2"/>
    <property type="match status" value="1"/>
</dbReference>
<dbReference type="PROSITE" id="PS00770">
    <property type="entry name" value="AA_TRANSFER_CLASS_4"/>
    <property type="match status" value="1"/>
</dbReference>
<dbReference type="InterPro" id="IPR001544">
    <property type="entry name" value="Aminotrans_IV"/>
</dbReference>
<dbReference type="GO" id="GO:0008483">
    <property type="term" value="F:transaminase activity"/>
    <property type="evidence" value="ECO:0007669"/>
    <property type="project" value="UniProtKB-KW"/>
</dbReference>
<dbReference type="InterPro" id="IPR036038">
    <property type="entry name" value="Aminotransferase-like"/>
</dbReference>
<sequence>MYCMEKCVENYFVLNEEIKDKKTFDGNFVENGKSLYEVIRIIDGIPLFLGNHIKRLENSFKIEKLSFPVSLDNIKQNIFKLIEANKCEVGNVKLVFNYFENKCDFYGYFVQHKYPDEYDYINGVKTILYHGERSNPNAKVINLNFRKNVDKKIKEKGVFEAILVDRNGNITEGSKSNIFMVKSNTVYTAPVEDVLPGITREIIVEICKQCGYTVVDEKINYKKIDQFEGLFISGTSPKVLPICQVDDIKFNSQGTEMIRNIRKAYDDYISNYIKNFDSRS</sequence>
<comment type="cofactor">
    <cofactor evidence="1 5">
        <name>pyridoxal 5'-phosphate</name>
        <dbReference type="ChEBI" id="CHEBI:597326"/>
    </cofactor>
</comment>
<keyword evidence="6" id="KW-0808">Transferase</keyword>
<keyword evidence="7" id="KW-1185">Reference proteome</keyword>
<evidence type="ECO:0000256" key="3">
    <source>
        <dbReference type="ARBA" id="ARBA00022898"/>
    </source>
</evidence>